<dbReference type="InterPro" id="IPR011990">
    <property type="entry name" value="TPR-like_helical_dom_sf"/>
</dbReference>
<feature type="repeat" description="TPR" evidence="7">
    <location>
        <begin position="906"/>
        <end position="939"/>
    </location>
</feature>
<feature type="region of interest" description="Disordered" evidence="8">
    <location>
        <begin position="642"/>
        <end position="840"/>
    </location>
</feature>
<feature type="compositionally biased region" description="Polar residues" evidence="8">
    <location>
        <begin position="784"/>
        <end position="793"/>
    </location>
</feature>
<feature type="compositionally biased region" description="Polar residues" evidence="8">
    <location>
        <begin position="393"/>
        <end position="402"/>
    </location>
</feature>
<dbReference type="PANTHER" id="PTHR45188:SF2">
    <property type="entry name" value="DNAJ HOMOLOG SUBFAMILY C MEMBER 7"/>
    <property type="match status" value="1"/>
</dbReference>
<feature type="compositionally biased region" description="Low complexity" evidence="8">
    <location>
        <begin position="752"/>
        <end position="763"/>
    </location>
</feature>
<dbReference type="Pfam" id="PF13181">
    <property type="entry name" value="TPR_8"/>
    <property type="match status" value="1"/>
</dbReference>
<feature type="transmembrane region" description="Helical" evidence="9">
    <location>
        <begin position="140"/>
        <end position="161"/>
    </location>
</feature>
<feature type="compositionally biased region" description="Basic residues" evidence="8">
    <location>
        <begin position="704"/>
        <end position="722"/>
    </location>
</feature>
<dbReference type="Pfam" id="PF13414">
    <property type="entry name" value="TPR_11"/>
    <property type="match status" value="1"/>
</dbReference>
<feature type="transmembrane region" description="Helical" evidence="9">
    <location>
        <begin position="295"/>
        <end position="316"/>
    </location>
</feature>
<feature type="repeat" description="TPR" evidence="7">
    <location>
        <begin position="1077"/>
        <end position="1110"/>
    </location>
</feature>
<dbReference type="SMART" id="SM00271">
    <property type="entry name" value="DnaJ"/>
    <property type="match status" value="1"/>
</dbReference>
<proteinExistence type="predicted"/>
<dbReference type="FunFam" id="1.20.1740.10:FF:000039">
    <property type="entry name" value="Neutral amino acid transporter (Eurofung)"/>
    <property type="match status" value="1"/>
</dbReference>
<dbReference type="Pfam" id="PF01490">
    <property type="entry name" value="Aa_trans"/>
    <property type="match status" value="1"/>
</dbReference>
<dbReference type="InterPro" id="IPR013105">
    <property type="entry name" value="TPR_2"/>
</dbReference>
<feature type="transmembrane region" description="Helical" evidence="9">
    <location>
        <begin position="108"/>
        <end position="128"/>
    </location>
</feature>
<evidence type="ECO:0000313" key="12">
    <source>
        <dbReference type="Proteomes" id="UP001161757"/>
    </source>
</evidence>
<dbReference type="PROSITE" id="PS50076">
    <property type="entry name" value="DNAJ_2"/>
    <property type="match status" value="1"/>
</dbReference>
<evidence type="ECO:0000256" key="2">
    <source>
        <dbReference type="ARBA" id="ARBA00022692"/>
    </source>
</evidence>
<evidence type="ECO:0000256" key="1">
    <source>
        <dbReference type="ARBA" id="ARBA00004370"/>
    </source>
</evidence>
<evidence type="ECO:0000256" key="4">
    <source>
        <dbReference type="ARBA" id="ARBA00022803"/>
    </source>
</evidence>
<feature type="compositionally biased region" description="Basic and acidic residues" evidence="8">
    <location>
        <begin position="493"/>
        <end position="505"/>
    </location>
</feature>
<dbReference type="Gene3D" id="1.25.40.10">
    <property type="entry name" value="Tetratricopeptide repeat domain"/>
    <property type="match status" value="1"/>
</dbReference>
<reference evidence="11" key="1">
    <citation type="submission" date="2023-01" db="EMBL/GenBank/DDBJ databases">
        <title>Exophiala dermititidis isolated from Cystic Fibrosis Patient.</title>
        <authorList>
            <person name="Kurbessoian T."/>
            <person name="Crocker A."/>
            <person name="Murante D."/>
            <person name="Hogan D.A."/>
            <person name="Stajich J.E."/>
        </authorList>
    </citation>
    <scope>NUCLEOTIDE SEQUENCE</scope>
    <source>
        <strain evidence="11">Ex8</strain>
    </source>
</reference>
<name>A0AAN6IUZ1_EXODE</name>
<keyword evidence="3" id="KW-0677">Repeat</keyword>
<evidence type="ECO:0000256" key="8">
    <source>
        <dbReference type="SAM" id="MobiDB-lite"/>
    </source>
</evidence>
<dbReference type="InterPro" id="IPR019734">
    <property type="entry name" value="TPR_rpt"/>
</dbReference>
<dbReference type="GO" id="GO:0016020">
    <property type="term" value="C:membrane"/>
    <property type="evidence" value="ECO:0007669"/>
    <property type="project" value="UniProtKB-SubCell"/>
</dbReference>
<feature type="compositionally biased region" description="Basic residues" evidence="8">
    <location>
        <begin position="454"/>
        <end position="464"/>
    </location>
</feature>
<dbReference type="InterPro" id="IPR036869">
    <property type="entry name" value="J_dom_sf"/>
</dbReference>
<evidence type="ECO:0000256" key="5">
    <source>
        <dbReference type="ARBA" id="ARBA00022989"/>
    </source>
</evidence>
<keyword evidence="5 9" id="KW-1133">Transmembrane helix</keyword>
<feature type="transmembrane region" description="Helical" evidence="9">
    <location>
        <begin position="213"/>
        <end position="235"/>
    </location>
</feature>
<protein>
    <recommendedName>
        <fullName evidence="10">J domain-containing protein</fullName>
    </recommendedName>
</protein>
<comment type="caution">
    <text evidence="11">The sequence shown here is derived from an EMBL/GenBank/DDBJ whole genome shotgun (WGS) entry which is preliminary data.</text>
</comment>
<feature type="transmembrane region" description="Helical" evidence="9">
    <location>
        <begin position="328"/>
        <end position="349"/>
    </location>
</feature>
<dbReference type="EMBL" id="JAJGCB010000007">
    <property type="protein sequence ID" value="KAJ8991637.1"/>
    <property type="molecule type" value="Genomic_DNA"/>
</dbReference>
<evidence type="ECO:0000256" key="3">
    <source>
        <dbReference type="ARBA" id="ARBA00022737"/>
    </source>
</evidence>
<feature type="transmembrane region" description="Helical" evidence="9">
    <location>
        <begin position="361"/>
        <end position="384"/>
    </location>
</feature>
<keyword evidence="2 9" id="KW-0812">Transmembrane</keyword>
<feature type="transmembrane region" description="Helical" evidence="9">
    <location>
        <begin position="181"/>
        <end position="201"/>
    </location>
</feature>
<dbReference type="Proteomes" id="UP001161757">
    <property type="component" value="Unassembled WGS sequence"/>
</dbReference>
<feature type="transmembrane region" description="Helical" evidence="9">
    <location>
        <begin position="255"/>
        <end position="274"/>
    </location>
</feature>
<dbReference type="PROSITE" id="PS50005">
    <property type="entry name" value="TPR"/>
    <property type="match status" value="6"/>
</dbReference>
<dbReference type="Pfam" id="PF14559">
    <property type="entry name" value="TPR_19"/>
    <property type="match status" value="1"/>
</dbReference>
<dbReference type="Pfam" id="PF07719">
    <property type="entry name" value="TPR_2"/>
    <property type="match status" value="1"/>
</dbReference>
<feature type="domain" description="J" evidence="10">
    <location>
        <begin position="1203"/>
        <end position="1268"/>
    </location>
</feature>
<evidence type="ECO:0000313" key="11">
    <source>
        <dbReference type="EMBL" id="KAJ8991637.1"/>
    </source>
</evidence>
<evidence type="ECO:0000256" key="9">
    <source>
        <dbReference type="SAM" id="Phobius"/>
    </source>
</evidence>
<dbReference type="Pfam" id="PF13432">
    <property type="entry name" value="TPR_16"/>
    <property type="match status" value="1"/>
</dbReference>
<dbReference type="InterPro" id="IPR001623">
    <property type="entry name" value="DnaJ_domain"/>
</dbReference>
<dbReference type="SUPFAM" id="SSF46565">
    <property type="entry name" value="Chaperone J-domain"/>
    <property type="match status" value="1"/>
</dbReference>
<feature type="repeat" description="TPR" evidence="7">
    <location>
        <begin position="872"/>
        <end position="905"/>
    </location>
</feature>
<feature type="repeat" description="TPR" evidence="7">
    <location>
        <begin position="838"/>
        <end position="871"/>
    </location>
</feature>
<feature type="transmembrane region" description="Helical" evidence="9">
    <location>
        <begin position="80"/>
        <end position="102"/>
    </location>
</feature>
<evidence type="ECO:0000256" key="7">
    <source>
        <dbReference type="PROSITE-ProRule" id="PRU00339"/>
    </source>
</evidence>
<feature type="compositionally biased region" description="Polar residues" evidence="8">
    <location>
        <begin position="434"/>
        <end position="444"/>
    </location>
</feature>
<evidence type="ECO:0000256" key="6">
    <source>
        <dbReference type="ARBA" id="ARBA00023136"/>
    </source>
</evidence>
<dbReference type="CDD" id="cd06257">
    <property type="entry name" value="DnaJ"/>
    <property type="match status" value="1"/>
</dbReference>
<sequence>MIMIAETISLGILSLPSVLATIGMLPGAILIIGLGIVATYSGYVIGQFKMAHPWVHNMADAGYVLFRPLGPRCGAVAREFFGAAQTIFLIFSMASHILTWTICLNTLTDGAACTIVWGIIGLILFWLFDIPRTLLKVSWLSCASFLSITTAVIVTMAGVGAKNPAHGDFKATHTTPFVTGFLSVANIVFAYAGHVAFFSFISEMKNPADFPKALVALQITDTGMYFLVAMVIYAYGGDDVDSPALGTAGHIVGKVAWGLAIPTIIIAGVIYGHVASKYVYVRLFRGTRHMSQRTWLSVGTWLAITLTMWLLAWIIAESIPNFNDLLALISSLFAAWFTYGISGVFWLFINKGQYTRNWRKICLTVANVLLFAMGAAICGMGLYASGTAISKEPTGSSWTCKSNAEKGFPRSSDHSSSDREDANKPTGAGAKRQATATQNTSLESVETMGFMKSVKTRRASKRKKPQDEETEDTSAAADLAPDRVDAAQQRSPGGRETETAAKDTKCSPNSRIFEGGNNLNQNASNLDDDNNPHPSIEQQQQQEPQTRSFNVIPRTQVRAKSRTRSASLKSGLRAAIEKLHRPLRTPSYTEPLPLFGENPRPNNTGTTASTQVPLTEENLRRLLHSLENESGVVDFDFVASRGASRRRTPPNPLAAQPEPKPLLQLEPPPGPDYSPTAARVSVTEPAPPTSTATGRKPSAISFMRKSKSPKKHDKDKNKKKTKLQSDTHPLNLPPDELRKLTVQMARQEAEAEANQQAEATASANSGKQPESADTGKDVPETNNREFTLPQGSSPPVKDASEESTDTPADGTSNGVNGHEERSPTPPPHRSSPPPKVDPEACKAAGNKFFKAKDYDKAIEEYTKAVEADPSNPTYLSNRAAAYISANKYNQALGDILQASRLDPNNDKILHRLARVYTSLGRPQDALDTYARIPNVSPTDTAAARKALQAIEVAEKQIYSEDGNGNMALWSIEQAKQTLGPGTPTPRRWQILRALANLKIGSANALGEVQAIAQSLLRENPMDAEAMVLAGRAFYLRDERPQQGKSDYDRAEEYFRQALALDPDNADARKYLRIMKKLDRARTEANNLFKQGKYPEAIAAYTEALTIDPTNKVTNAKLLGNRATARTKIKEFDEAKTDCDQALKLDPSYLKARKIRAKATGESGDWEQAVKDYKALVDDNPSDPELNKELRNAELELKKSKRKDYYKILGIDKDAGDKEIERAYKRKAAVLHPDKTMGDKAKEEEFKDCLEAKETLLDPQKRHIYDSGADLMDPSEGYGGMGGGFPGGMGGFGGMGGGGGVQIDPEMLFNMMNGGMGGGGGGFRFSTGGGRGGYSPFG</sequence>
<accession>A0AAN6IUZ1</accession>
<feature type="region of interest" description="Disordered" evidence="8">
    <location>
        <begin position="585"/>
        <end position="609"/>
    </location>
</feature>
<feature type="compositionally biased region" description="Pro residues" evidence="8">
    <location>
        <begin position="823"/>
        <end position="835"/>
    </location>
</feature>
<feature type="compositionally biased region" description="Basic and acidic residues" evidence="8">
    <location>
        <begin position="773"/>
        <end position="783"/>
    </location>
</feature>
<dbReference type="InterPro" id="IPR013057">
    <property type="entry name" value="AA_transpt_TM"/>
</dbReference>
<feature type="compositionally biased region" description="Polar residues" evidence="8">
    <location>
        <begin position="805"/>
        <end position="815"/>
    </location>
</feature>
<dbReference type="Gene3D" id="1.10.287.110">
    <property type="entry name" value="DnaJ domain"/>
    <property type="match status" value="1"/>
</dbReference>
<dbReference type="PANTHER" id="PTHR45188">
    <property type="entry name" value="DNAJ PROTEIN P58IPK HOMOLOG"/>
    <property type="match status" value="1"/>
</dbReference>
<evidence type="ECO:0000259" key="10">
    <source>
        <dbReference type="PROSITE" id="PS50076"/>
    </source>
</evidence>
<dbReference type="SUPFAM" id="SSF48452">
    <property type="entry name" value="TPR-like"/>
    <property type="match status" value="1"/>
</dbReference>
<feature type="region of interest" description="Disordered" evidence="8">
    <location>
        <begin position="391"/>
        <end position="569"/>
    </location>
</feature>
<feature type="compositionally biased region" description="Low complexity" evidence="8">
    <location>
        <begin position="653"/>
        <end position="665"/>
    </location>
</feature>
<keyword evidence="6 9" id="KW-0472">Membrane</keyword>
<dbReference type="SMART" id="SM00028">
    <property type="entry name" value="TPR"/>
    <property type="match status" value="7"/>
</dbReference>
<feature type="compositionally biased region" description="Polar residues" evidence="8">
    <location>
        <begin position="600"/>
        <end position="609"/>
    </location>
</feature>
<gene>
    <name evidence="11" type="ORF">HRR80_004260</name>
</gene>
<dbReference type="Pfam" id="PF00226">
    <property type="entry name" value="DnaJ"/>
    <property type="match status" value="1"/>
</dbReference>
<keyword evidence="4 7" id="KW-0802">TPR repeat</keyword>
<comment type="subcellular location">
    <subcellularLocation>
        <location evidence="1">Membrane</location>
    </subcellularLocation>
</comment>
<feature type="repeat" description="TPR" evidence="7">
    <location>
        <begin position="1115"/>
        <end position="1148"/>
    </location>
</feature>
<feature type="compositionally biased region" description="Basic and acidic residues" evidence="8">
    <location>
        <begin position="403"/>
        <end position="423"/>
    </location>
</feature>
<feature type="transmembrane region" description="Helical" evidence="9">
    <location>
        <begin position="30"/>
        <end position="48"/>
    </location>
</feature>
<dbReference type="PRINTS" id="PR00625">
    <property type="entry name" value="JDOMAIN"/>
</dbReference>
<organism evidence="11 12">
    <name type="scientific">Exophiala dermatitidis</name>
    <name type="common">Black yeast-like fungus</name>
    <name type="synonym">Wangiella dermatitidis</name>
    <dbReference type="NCBI Taxonomy" id="5970"/>
    <lineage>
        <taxon>Eukaryota</taxon>
        <taxon>Fungi</taxon>
        <taxon>Dikarya</taxon>
        <taxon>Ascomycota</taxon>
        <taxon>Pezizomycotina</taxon>
        <taxon>Eurotiomycetes</taxon>
        <taxon>Chaetothyriomycetidae</taxon>
        <taxon>Chaetothyriales</taxon>
        <taxon>Herpotrichiellaceae</taxon>
        <taxon>Exophiala</taxon>
    </lineage>
</organism>
<feature type="repeat" description="TPR" evidence="7">
    <location>
        <begin position="1031"/>
        <end position="1064"/>
    </location>
</feature>